<evidence type="ECO:0000256" key="11">
    <source>
        <dbReference type="SAM" id="Coils"/>
    </source>
</evidence>
<dbReference type="SUPFAM" id="SSF55785">
    <property type="entry name" value="PYP-like sensor domain (PAS domain)"/>
    <property type="match status" value="4"/>
</dbReference>
<dbReference type="PROSITE" id="PS50113">
    <property type="entry name" value="PAC"/>
    <property type="match status" value="1"/>
</dbReference>
<dbReference type="Gene3D" id="1.10.287.130">
    <property type="match status" value="1"/>
</dbReference>
<dbReference type="CDD" id="cd00082">
    <property type="entry name" value="HisKA"/>
    <property type="match status" value="1"/>
</dbReference>
<dbReference type="OrthoDB" id="9790669at2"/>
<evidence type="ECO:0000256" key="2">
    <source>
        <dbReference type="ARBA" id="ARBA00006402"/>
    </source>
</evidence>
<keyword evidence="6 15" id="KW-0418">Kinase</keyword>
<feature type="modified residue" description="4-aspartylphosphate" evidence="10">
    <location>
        <position position="993"/>
    </location>
</feature>
<comment type="function">
    <text evidence="8">May play the central regulatory role in sporulation. It may be an element of the effector pathway responsible for the activation of sporulation genes in response to nutritional stress. Spo0A may act in concert with spo0H (a sigma factor) to control the expression of some genes that are critical to the sporulation process.</text>
</comment>
<dbReference type="Gene3D" id="3.30.450.20">
    <property type="entry name" value="PAS domain"/>
    <property type="match status" value="3"/>
</dbReference>
<dbReference type="InterPro" id="IPR000014">
    <property type="entry name" value="PAS"/>
</dbReference>
<dbReference type="InterPro" id="IPR003661">
    <property type="entry name" value="HisK_dim/P_dom"/>
</dbReference>
<reference evidence="15 16" key="1">
    <citation type="submission" date="2018-05" db="EMBL/GenBank/DDBJ databases">
        <title>The Hungate 1000. A catalogue of reference genomes from the rumen microbiome.</title>
        <authorList>
            <person name="Kelly W."/>
        </authorList>
    </citation>
    <scope>NUCLEOTIDE SEQUENCE [LARGE SCALE GENOMIC DNA]</scope>
    <source>
        <strain evidence="15 16">NLAE-zl-C242</strain>
    </source>
</reference>
<evidence type="ECO:0000256" key="1">
    <source>
        <dbReference type="ARBA" id="ARBA00000085"/>
    </source>
</evidence>
<evidence type="ECO:0000313" key="15">
    <source>
        <dbReference type="EMBL" id="PWJ28703.1"/>
    </source>
</evidence>
<evidence type="ECO:0000256" key="9">
    <source>
        <dbReference type="ARBA" id="ARBA00074306"/>
    </source>
</evidence>
<comment type="caution">
    <text evidence="15">The sequence shown here is derived from an EMBL/GenBank/DDBJ whole genome shotgun (WGS) entry which is preliminary data.</text>
</comment>
<dbReference type="Gene3D" id="3.40.50.2300">
    <property type="match status" value="2"/>
</dbReference>
<dbReference type="InterPro" id="IPR011006">
    <property type="entry name" value="CheY-like_superfamily"/>
</dbReference>
<dbReference type="PROSITE" id="PS50109">
    <property type="entry name" value="HIS_KIN"/>
    <property type="match status" value="1"/>
</dbReference>
<evidence type="ECO:0000256" key="4">
    <source>
        <dbReference type="ARBA" id="ARBA00018672"/>
    </source>
</evidence>
<dbReference type="Pfam" id="PF00072">
    <property type="entry name" value="Response_reg"/>
    <property type="match status" value="2"/>
</dbReference>
<dbReference type="FunFam" id="3.30.565.10:FF:000010">
    <property type="entry name" value="Sensor histidine kinase RcsC"/>
    <property type="match status" value="1"/>
</dbReference>
<keyword evidence="6 15" id="KW-0808">Transferase</keyword>
<feature type="domain" description="Response regulatory" evidence="13">
    <location>
        <begin position="798"/>
        <end position="918"/>
    </location>
</feature>
<feature type="coiled-coil region" evidence="11">
    <location>
        <begin position="523"/>
        <end position="550"/>
    </location>
</feature>
<dbReference type="EC" id="2.7.13.3" evidence="3"/>
<dbReference type="SUPFAM" id="SSF47384">
    <property type="entry name" value="Homodimeric domain of signal transducing histidine kinase"/>
    <property type="match status" value="1"/>
</dbReference>
<comment type="catalytic activity">
    <reaction evidence="1">
        <text>ATP + protein L-histidine = ADP + protein N-phospho-L-histidine.</text>
        <dbReference type="EC" id="2.7.13.3"/>
    </reaction>
</comment>
<dbReference type="PANTHER" id="PTHR45339">
    <property type="entry name" value="HYBRID SIGNAL TRANSDUCTION HISTIDINE KINASE J"/>
    <property type="match status" value="1"/>
</dbReference>
<feature type="domain" description="Response regulatory" evidence="13">
    <location>
        <begin position="941"/>
        <end position="1062"/>
    </location>
</feature>
<dbReference type="InterPro" id="IPR004358">
    <property type="entry name" value="Sig_transdc_His_kin-like_C"/>
</dbReference>
<evidence type="ECO:0000259" key="14">
    <source>
        <dbReference type="PROSITE" id="PS50113"/>
    </source>
</evidence>
<dbReference type="PANTHER" id="PTHR45339:SF1">
    <property type="entry name" value="HYBRID SIGNAL TRANSDUCTION HISTIDINE KINASE J"/>
    <property type="match status" value="1"/>
</dbReference>
<dbReference type="PROSITE" id="PS50110">
    <property type="entry name" value="RESPONSE_REGULATORY"/>
    <property type="match status" value="2"/>
</dbReference>
<dbReference type="EMBL" id="QGDL01000008">
    <property type="protein sequence ID" value="PWJ28703.1"/>
    <property type="molecule type" value="Genomic_DNA"/>
</dbReference>
<dbReference type="Pfam" id="PF02518">
    <property type="entry name" value="HATPase_c"/>
    <property type="match status" value="1"/>
</dbReference>
<dbReference type="InterPro" id="IPR003594">
    <property type="entry name" value="HATPase_dom"/>
</dbReference>
<dbReference type="Pfam" id="PF13426">
    <property type="entry name" value="PAS_9"/>
    <property type="match status" value="1"/>
</dbReference>
<evidence type="ECO:0000256" key="7">
    <source>
        <dbReference type="ARBA" id="ARBA00023012"/>
    </source>
</evidence>
<dbReference type="SMART" id="SM00388">
    <property type="entry name" value="HisKA"/>
    <property type="match status" value="1"/>
</dbReference>
<evidence type="ECO:0000256" key="10">
    <source>
        <dbReference type="PROSITE-ProRule" id="PRU00169"/>
    </source>
</evidence>
<organism evidence="15 16">
    <name type="scientific">Faecalicatena orotica</name>
    <dbReference type="NCBI Taxonomy" id="1544"/>
    <lineage>
        <taxon>Bacteria</taxon>
        <taxon>Bacillati</taxon>
        <taxon>Bacillota</taxon>
        <taxon>Clostridia</taxon>
        <taxon>Lachnospirales</taxon>
        <taxon>Lachnospiraceae</taxon>
        <taxon>Faecalicatena</taxon>
    </lineage>
</organism>
<dbReference type="GO" id="GO:0000155">
    <property type="term" value="F:phosphorelay sensor kinase activity"/>
    <property type="evidence" value="ECO:0007669"/>
    <property type="project" value="InterPro"/>
</dbReference>
<dbReference type="Pfam" id="PF00512">
    <property type="entry name" value="HisKA"/>
    <property type="match status" value="1"/>
</dbReference>
<evidence type="ECO:0000256" key="8">
    <source>
        <dbReference type="ARBA" id="ARBA00024867"/>
    </source>
</evidence>
<evidence type="ECO:0000256" key="6">
    <source>
        <dbReference type="ARBA" id="ARBA00022777"/>
    </source>
</evidence>
<keyword evidence="7" id="KW-0902">Two-component regulatory system</keyword>
<accession>A0A2Y9C5L5</accession>
<keyword evidence="11" id="KW-0175">Coiled coil</keyword>
<evidence type="ECO:0000259" key="13">
    <source>
        <dbReference type="PROSITE" id="PS50110"/>
    </source>
</evidence>
<dbReference type="SMART" id="SM00387">
    <property type="entry name" value="HATPase_c"/>
    <property type="match status" value="1"/>
</dbReference>
<dbReference type="AlphaFoldDB" id="A0A2Y9C5L5"/>
<dbReference type="SMART" id="SM00448">
    <property type="entry name" value="REC"/>
    <property type="match status" value="2"/>
</dbReference>
<feature type="domain" description="PAC" evidence="14">
    <location>
        <begin position="481"/>
        <end position="535"/>
    </location>
</feature>
<evidence type="ECO:0000256" key="5">
    <source>
        <dbReference type="ARBA" id="ARBA00022553"/>
    </source>
</evidence>
<dbReference type="CDD" id="cd16922">
    <property type="entry name" value="HATPase_EvgS-ArcB-TorS-like"/>
    <property type="match status" value="1"/>
</dbReference>
<dbReference type="InterPro" id="IPR005467">
    <property type="entry name" value="His_kinase_dom"/>
</dbReference>
<dbReference type="Pfam" id="PF08447">
    <property type="entry name" value="PAS_3"/>
    <property type="match status" value="1"/>
</dbReference>
<comment type="similarity">
    <text evidence="2">In the N-terminal section; belongs to the phytochrome family.</text>
</comment>
<dbReference type="SUPFAM" id="SSF52172">
    <property type="entry name" value="CheY-like"/>
    <property type="match status" value="2"/>
</dbReference>
<name>A0A2Y9C5L5_9FIRM</name>
<keyword evidence="5 10" id="KW-0597">Phosphoprotein</keyword>
<proteinExistence type="inferred from homology"/>
<dbReference type="Proteomes" id="UP000245845">
    <property type="component" value="Unassembled WGS sequence"/>
</dbReference>
<dbReference type="InterPro" id="IPR000700">
    <property type="entry name" value="PAS-assoc_C"/>
</dbReference>
<dbReference type="InterPro" id="IPR035965">
    <property type="entry name" value="PAS-like_dom_sf"/>
</dbReference>
<dbReference type="RefSeq" id="WP_109731874.1">
    <property type="nucleotide sequence ID" value="NZ_BAAACK010000003.1"/>
</dbReference>
<dbReference type="InterPro" id="IPR013655">
    <property type="entry name" value="PAS_fold_3"/>
</dbReference>
<evidence type="ECO:0000259" key="12">
    <source>
        <dbReference type="PROSITE" id="PS50109"/>
    </source>
</evidence>
<feature type="modified residue" description="4-aspartylphosphate" evidence="10">
    <location>
        <position position="852"/>
    </location>
</feature>
<dbReference type="InterPro" id="IPR001789">
    <property type="entry name" value="Sig_transdc_resp-reg_receiver"/>
</dbReference>
<dbReference type="SUPFAM" id="SSF55874">
    <property type="entry name" value="ATPase domain of HSP90 chaperone/DNA topoisomerase II/histidine kinase"/>
    <property type="match status" value="1"/>
</dbReference>
<evidence type="ECO:0000256" key="3">
    <source>
        <dbReference type="ARBA" id="ARBA00012438"/>
    </source>
</evidence>
<dbReference type="CDD" id="cd17546">
    <property type="entry name" value="REC_hyHK_CKI1_RcsC-like"/>
    <property type="match status" value="2"/>
</dbReference>
<evidence type="ECO:0000313" key="16">
    <source>
        <dbReference type="Proteomes" id="UP000245845"/>
    </source>
</evidence>
<dbReference type="InterPro" id="IPR036097">
    <property type="entry name" value="HisK_dim/P_sf"/>
</dbReference>
<protein>
    <recommendedName>
        <fullName evidence="9">Circadian input-output histidine kinase CikA</fullName>
        <ecNumber evidence="3">2.7.13.3</ecNumber>
    </recommendedName>
    <alternativeName>
        <fullName evidence="4">Stage 0 sporulation protein A homolog</fullName>
    </alternativeName>
</protein>
<dbReference type="InterPro" id="IPR036890">
    <property type="entry name" value="HATPase_C_sf"/>
</dbReference>
<dbReference type="PRINTS" id="PR00344">
    <property type="entry name" value="BCTRLSENSOR"/>
</dbReference>
<feature type="domain" description="Histidine kinase" evidence="12">
    <location>
        <begin position="560"/>
        <end position="784"/>
    </location>
</feature>
<gene>
    <name evidence="15" type="ORF">A8806_108218</name>
</gene>
<sequence length="1062" mass="120680">MPDHKEENTRQREKQAAADYEYSTLMRLLSVSVSKHLLDEHFTLVWANGFFYDLIGYPQAEFQGRFHNRPDEYFYNNPEGFRIMAESVKESLAKGENGNSVYLPLIHPSRGAYWVKLQAAFTDEYIDGCRIAYTTLTDVTEMMQARQEFEKLTHEQDMLMSALNVSVSKHLIDEHYTCVRANEYYYRLIGYSKEKYETLFHNHPDEYYRNNPEGWEMLTQKVNEVLAQGGSQYELIVPMKYEDGSSYWVKLFTYFTEEYIDGIQTAYTVMTDVTELVQTKNEQDMLMQAMKVSVSRHLVDEHFTVVGANDFYYELIGYSKEEYEAAFHNHCDEYFKTNKGGWEKIHGKIEEMYAAGKTSYELFVPLKLPDGSTNWVKMTGFFTDEYQDGRQLAYTTMVDVTELMQIQQEKAVAYNNIPGFIVKHRILRDKIVMIDASDGITDIFDVDTEQLESFDVYAALETESRAMIEANHLHFRQGEPFDGTLRMKDRDGRERWFQIRSTCTDSIADDPVYLTVFIDVTDITELREMQKQLTEQKSALQEALTAAEHANRAKSDFLSRMSHDIRTPMNAVLGMTKIGKKYVNDPERVMDYFQKIDVSSKLLIDLINEVLDMSKVESGRILLAEEEVNLAELVQGIVTMVQPLLHDKSLLFKPYISGITHEMVISDVQRLQQLIMNLLSNAVKYTPEGGTVTLEIRETPAAGSDMAHYEFIVSDTGIGMKPEFLGRVFEPFERAEDVKIQAVQGTGLGLSICKKIAEQMGGTIEVESTYGKGSRFTVSVYLKVMEEKIDYSALAGLSVLVVDDDHIVCENTCKRLEELEITAEGVGDGQTALAKLEEAHAASQDHFAVILDYRMPGLDGVETTRLIRKKLGKDLPIIMLSAYDMSEQMDAARQAGANGFITKPLFRSQLVYKLKQYVNGATAEEKPEAGPLIGGSYEGRRLLLVEDNTMNREIAVEILSDTGVSIDTAENGQIAVDMVKDAPDGTYSLIFMDMQMPVMDGCTAAKQIRSLPREDAKTLPIIAMTANAFADDRQKTKDAGMNGHLAKPIDIEQLQRVLEKWL</sequence>
<keyword evidence="16" id="KW-1185">Reference proteome</keyword>
<dbReference type="Gene3D" id="3.30.565.10">
    <property type="entry name" value="Histidine kinase-like ATPase, C-terminal domain"/>
    <property type="match status" value="1"/>
</dbReference>